<sequence>MGQFMSRQDFQKKLDRVLGCPANLLSPRLRRALGFDKVEYDLYMASDDGRSNIQQKLDRILGSGAGQLPSRVKRGLGFESLEQRLVMSATLGAGDEILNWTDADGQTQALDVTSGSVEVHFTDNVGNTGDITEVRLLSNGAGFDVSTSNIDLINSNGNQLGALNIGVNVGGELADTDGTVDTITASTSIQGPLFIDGDVGSIDVGGNVQDSITVTGDLDSVSAGGDIVGDISAGDAQGDFSLSDNDFSYNATFGESTAVTFDGTTEGIETLDESAQAVRAMSPSQFRYLTADQVPDLSVEQIASISNANHFYNMSSSARGALSAEQVQALDTSNINIGYLTSAQRADLTADQVQSVSGSNLRYLPASQVQHISVDQLSGITNASHFYRMSSDARGALNAEQVQALNTSVVSIRYLTSAQRADLTADQVQSVSGSNLRYLPASQVQHISVDQLSGITNASHFYNMSSDARGALSAEQVQALDTSNISIGYLTSAQRADLTADQVQAVSVSTLRYLPASQVEHISVDQLSSITNASHFYNMSSSARGALNAEQVQSLDTSIINIGYLASAQRADLTTDQVQAVSVSTLRYLPASQVQHISVDQLSAITNASHFYNMSSSARGALNAEQVQSLDTSIISIGYLTSAQRADLTAAQVQAVSVSTLRYLPASQVQHISVDQLSAITNANHFYNMSSDARGALNAEQVQALNTSVVSIRYLTSAQRENLTPEQVQSLSSANIRYLPASQVQHISLEQLAGITNSNHLRQMTAEARNALSHDQVGALSTTLGGFGYEGSAGDDSLTGNANSNHMEGLGGDDTISGLAGNDVINGGAGDDVLLGGTGDDLLVGGGGNDLLIGGGGNDVMQGEAGDDTFRFDDATGGDVYTVNGGEGQDAIDLHAFSIEDVHVEADRIRLQLDDGSQVTIHHAGIESVELSDGSHALSSLLSANAGTLDLIAHWELDGNATDATGNGHDATVLNGEGDEFTTGLVGDGAAHFDGENDLIQTPSGESPQLTGDYTTSVWIRPDASQNDWAGIYAATNASGSTNHWNLQFDNSAQQNIVIYHANSGSWDTGIDLADVADGGWHNIVVVREGTTMSVYLDGELAKTGTYNSNPLGNADHFNIGGERTSLNKYLYSGDIDDVRIYTGAQPEDVLEFLFQSNNDTPQTTGLGDVNVTEDAVDTVINLNDAFSDQEDTAGELTYDVKWITNATLFDGMIIDNAGNLTLNYAANAFGSSEITIRATDTGGKFIESTFTVNVLAENDTPETSGLSDVHVTEDAVDSVVNLYDAFSDVEDADSNLTFSIQGNSDASLFDSVTLDDSGNLTLNYAANAFGSSEITIRATDAGGKFIESTFTVNVAAANDAPVTTGLDVVNVVADANDTSIDLTAAFDDLEDGPDGLQYSVEGNTNAAIFDGVTIDEAGNLTLDYLANTSGSSEITIRATDTGGKYVESTFIVNVAAAPLVLQESDNGPVEELYGEEIVNDEPEPIIDADADDDLMKKYFNNDVPQETGIRWFSTTDEFNLPASFLNGLPRNDVPLGLLSQSYLGLRDFNDYFKDPQSPESHYRHDTLYEQSQYGSGQETLEEWLKKHGLNSIDGKPVEPPSGQVNGEAPVDDYDFERANEHGEKQASHQPEAVEESGQLNEWDVDQALKVIYEDGQELLSPGLSTNEVTPSQPVSDLLVTDYTAGGGSPMDLESADTDKSAPNLGFFERGVELLAAAAGAMVVGSSARGSDDDVDSTASSTAPRGRGRRNDSPRP</sequence>
<evidence type="ECO:0000256" key="3">
    <source>
        <dbReference type="SAM" id="MobiDB-lite"/>
    </source>
</evidence>
<accession>A0A5C6B8U0</accession>
<feature type="region of interest" description="Disordered" evidence="3">
    <location>
        <begin position="1591"/>
        <end position="1640"/>
    </location>
</feature>
<dbReference type="InterPro" id="IPR032675">
    <property type="entry name" value="LRR_dom_sf"/>
</dbReference>
<gene>
    <name evidence="5" type="primary">cya_6</name>
    <name evidence="5" type="ORF">CA54_39210</name>
</gene>
<feature type="region of interest" description="Disordered" evidence="3">
    <location>
        <begin position="1724"/>
        <end position="1756"/>
    </location>
</feature>
<feature type="compositionally biased region" description="Basic and acidic residues" evidence="3">
    <location>
        <begin position="1616"/>
        <end position="1627"/>
    </location>
</feature>
<dbReference type="OrthoDB" id="292835at2"/>
<dbReference type="SUPFAM" id="SSF49899">
    <property type="entry name" value="Concanavalin A-like lectins/glucanases"/>
    <property type="match status" value="1"/>
</dbReference>
<evidence type="ECO:0000259" key="4">
    <source>
        <dbReference type="SMART" id="SM00560"/>
    </source>
</evidence>
<name>A0A5C6B8U0_9PLAN</name>
<dbReference type="InterPro" id="IPR006558">
    <property type="entry name" value="LamG-like"/>
</dbReference>
<dbReference type="Gene3D" id="3.80.10.10">
    <property type="entry name" value="Ribonuclease Inhibitor"/>
    <property type="match status" value="2"/>
</dbReference>
<dbReference type="Proteomes" id="UP000320735">
    <property type="component" value="Unassembled WGS sequence"/>
</dbReference>
<dbReference type="Gene3D" id="2.60.120.200">
    <property type="match status" value="1"/>
</dbReference>
<dbReference type="InterPro" id="IPR018511">
    <property type="entry name" value="Hemolysin-typ_Ca-bd_CS"/>
</dbReference>
<evidence type="ECO:0000256" key="1">
    <source>
        <dbReference type="ARBA" id="ARBA00022729"/>
    </source>
</evidence>
<dbReference type="PROSITE" id="PS00330">
    <property type="entry name" value="HEMOLYSIN_CALCIUM"/>
    <property type="match status" value="3"/>
</dbReference>
<dbReference type="EMBL" id="SJPP01000002">
    <property type="protein sequence ID" value="TWU08685.1"/>
    <property type="molecule type" value="Genomic_DNA"/>
</dbReference>
<comment type="caution">
    <text evidence="5">The sequence shown here is derived from an EMBL/GenBank/DDBJ whole genome shotgun (WGS) entry which is preliminary data.</text>
</comment>
<evidence type="ECO:0000313" key="6">
    <source>
        <dbReference type="Proteomes" id="UP000320735"/>
    </source>
</evidence>
<dbReference type="SUPFAM" id="SSF51120">
    <property type="entry name" value="beta-Roll"/>
    <property type="match status" value="1"/>
</dbReference>
<dbReference type="Pfam" id="PF00353">
    <property type="entry name" value="HemolysinCabind"/>
    <property type="match status" value="1"/>
</dbReference>
<protein>
    <submittedName>
        <fullName evidence="5">Bifunctional hemolysin/adenylate cyclase</fullName>
    </submittedName>
</protein>
<dbReference type="Pfam" id="PF13385">
    <property type="entry name" value="Laminin_G_3"/>
    <property type="match status" value="1"/>
</dbReference>
<dbReference type="InterPro" id="IPR013320">
    <property type="entry name" value="ConA-like_dom_sf"/>
</dbReference>
<proteinExistence type="predicted"/>
<keyword evidence="1" id="KW-0732">Signal</keyword>
<evidence type="ECO:0000256" key="2">
    <source>
        <dbReference type="ARBA" id="ARBA00023157"/>
    </source>
</evidence>
<keyword evidence="6" id="KW-1185">Reference proteome</keyword>
<dbReference type="Gene3D" id="2.150.10.10">
    <property type="entry name" value="Serralysin-like metalloprotease, C-terminal"/>
    <property type="match status" value="1"/>
</dbReference>
<keyword evidence="2" id="KW-1015">Disulfide bond</keyword>
<dbReference type="InterPro" id="IPR011049">
    <property type="entry name" value="Serralysin-like_metalloprot_C"/>
</dbReference>
<reference evidence="5 6" key="1">
    <citation type="submission" date="2019-02" db="EMBL/GenBank/DDBJ databases">
        <title>Deep-cultivation of Planctomycetes and their phenomic and genomic characterization uncovers novel biology.</title>
        <authorList>
            <person name="Wiegand S."/>
            <person name="Jogler M."/>
            <person name="Boedeker C."/>
            <person name="Pinto D."/>
            <person name="Vollmers J."/>
            <person name="Rivas-Marin E."/>
            <person name="Kohn T."/>
            <person name="Peeters S.H."/>
            <person name="Heuer A."/>
            <person name="Rast P."/>
            <person name="Oberbeckmann S."/>
            <person name="Bunk B."/>
            <person name="Jeske O."/>
            <person name="Meyerdierks A."/>
            <person name="Storesund J.E."/>
            <person name="Kallscheuer N."/>
            <person name="Luecker S."/>
            <person name="Lage O.M."/>
            <person name="Pohl T."/>
            <person name="Merkel B.J."/>
            <person name="Hornburger P."/>
            <person name="Mueller R.-W."/>
            <person name="Bruemmer F."/>
            <person name="Labrenz M."/>
            <person name="Spormann A.M."/>
            <person name="Op Den Camp H."/>
            <person name="Overmann J."/>
            <person name="Amann R."/>
            <person name="Jetten M.S.M."/>
            <person name="Mascher T."/>
            <person name="Medema M.H."/>
            <person name="Devos D.P."/>
            <person name="Kaster A.-K."/>
            <person name="Ovreas L."/>
            <person name="Rohde M."/>
            <person name="Galperin M.Y."/>
            <person name="Jogler C."/>
        </authorList>
    </citation>
    <scope>NUCLEOTIDE SEQUENCE [LARGE SCALE GENOMIC DNA]</scope>
    <source>
        <strain evidence="5 6">CA54</strain>
    </source>
</reference>
<evidence type="ECO:0000313" key="5">
    <source>
        <dbReference type="EMBL" id="TWU08685.1"/>
    </source>
</evidence>
<dbReference type="PRINTS" id="PR00313">
    <property type="entry name" value="CABNDNGRPT"/>
</dbReference>
<dbReference type="GO" id="GO:0005509">
    <property type="term" value="F:calcium ion binding"/>
    <property type="evidence" value="ECO:0007669"/>
    <property type="project" value="InterPro"/>
</dbReference>
<organism evidence="5 6">
    <name type="scientific">Symmachiella macrocystis</name>
    <dbReference type="NCBI Taxonomy" id="2527985"/>
    <lineage>
        <taxon>Bacteria</taxon>
        <taxon>Pseudomonadati</taxon>
        <taxon>Planctomycetota</taxon>
        <taxon>Planctomycetia</taxon>
        <taxon>Planctomycetales</taxon>
        <taxon>Planctomycetaceae</taxon>
        <taxon>Symmachiella</taxon>
    </lineage>
</organism>
<dbReference type="SMART" id="SM00560">
    <property type="entry name" value="LamGL"/>
    <property type="match status" value="1"/>
</dbReference>
<dbReference type="InterPro" id="IPR001343">
    <property type="entry name" value="Hemolysn_Ca-bd"/>
</dbReference>
<feature type="domain" description="LamG-like jellyroll fold" evidence="4">
    <location>
        <begin position="1012"/>
        <end position="1149"/>
    </location>
</feature>